<dbReference type="Pfam" id="PF09348">
    <property type="entry name" value="DUF1990"/>
    <property type="match status" value="1"/>
</dbReference>
<evidence type="ECO:0000259" key="1">
    <source>
        <dbReference type="Pfam" id="PF09348"/>
    </source>
</evidence>
<accession>A0ABQ2FYY2</accession>
<evidence type="ECO:0000313" key="2">
    <source>
        <dbReference type="EMBL" id="GGL67046.1"/>
    </source>
</evidence>
<dbReference type="PANTHER" id="PTHR34202:SF1">
    <property type="entry name" value="UPF0548 PROTEIN"/>
    <property type="match status" value="1"/>
</dbReference>
<protein>
    <recommendedName>
        <fullName evidence="1">DUF1990 domain-containing protein</fullName>
    </recommendedName>
</protein>
<evidence type="ECO:0000313" key="3">
    <source>
        <dbReference type="Proteomes" id="UP000648663"/>
    </source>
</evidence>
<name>A0ABQ2FYY2_9ACTN</name>
<reference evidence="3" key="1">
    <citation type="journal article" date="2019" name="Int. J. Syst. Evol. Microbiol.">
        <title>The Global Catalogue of Microorganisms (GCM) 10K type strain sequencing project: providing services to taxonomists for standard genome sequencing and annotation.</title>
        <authorList>
            <consortium name="The Broad Institute Genomics Platform"/>
            <consortium name="The Broad Institute Genome Sequencing Center for Infectious Disease"/>
            <person name="Wu L."/>
            <person name="Ma J."/>
        </authorList>
    </citation>
    <scope>NUCLEOTIDE SEQUENCE [LARGE SCALE GENOMIC DNA]</scope>
    <source>
        <strain evidence="3">CGMCC 4.5581</strain>
    </source>
</reference>
<organism evidence="2 3">
    <name type="scientific">Modestobacter marinus</name>
    <dbReference type="NCBI Taxonomy" id="477641"/>
    <lineage>
        <taxon>Bacteria</taxon>
        <taxon>Bacillati</taxon>
        <taxon>Actinomycetota</taxon>
        <taxon>Actinomycetes</taxon>
        <taxon>Geodermatophilales</taxon>
        <taxon>Geodermatophilaceae</taxon>
        <taxon>Modestobacter</taxon>
    </lineage>
</organism>
<keyword evidence="3" id="KW-1185">Reference proteome</keyword>
<dbReference type="EMBL" id="BMMI01000004">
    <property type="protein sequence ID" value="GGL67046.1"/>
    <property type="molecule type" value="Genomic_DNA"/>
</dbReference>
<dbReference type="Proteomes" id="UP000648663">
    <property type="component" value="Unassembled WGS sequence"/>
</dbReference>
<gene>
    <name evidence="2" type="ORF">GCM10011589_24230</name>
</gene>
<dbReference type="InterPro" id="IPR014457">
    <property type="entry name" value="UCP010260"/>
</dbReference>
<dbReference type="PIRSF" id="PIRSF010260">
    <property type="entry name" value="UCP010260"/>
    <property type="match status" value="1"/>
</dbReference>
<dbReference type="PANTHER" id="PTHR34202">
    <property type="entry name" value="UPF0548 PROTEIN"/>
    <property type="match status" value="1"/>
</dbReference>
<comment type="caution">
    <text evidence="2">The sequence shown here is derived from an EMBL/GenBank/DDBJ whole genome shotgun (WGS) entry which is preliminary data.</text>
</comment>
<dbReference type="InterPro" id="IPR018960">
    <property type="entry name" value="DUF1990"/>
</dbReference>
<proteinExistence type="predicted"/>
<sequence length="199" mass="20787">MLGTLPAGRGAAGETDGVGLLRRTTLAQLADAPFTYPEVGATQEATLPAGYDHVERSAVVGAGRAEFDRAGAAVFRWAAQRGAGLRVRADGPASTPGTVVLMTAGLHRLGLEIPCRVVWAVDEPGRRGFGYGTLPGHPESGEESFVVTLGPGGEVVYTLRAFSRLATPLARLGAPVSRRVQRLALDRYVGAIQRAARTG</sequence>
<feature type="domain" description="DUF1990" evidence="1">
    <location>
        <begin position="35"/>
        <end position="189"/>
    </location>
</feature>